<evidence type="ECO:0000313" key="4">
    <source>
        <dbReference type="Proteomes" id="UP000004594"/>
    </source>
</evidence>
<dbReference type="EMBL" id="AENT01000001">
    <property type="protein sequence ID" value="EFR43381.1"/>
    <property type="molecule type" value="Genomic_DNA"/>
</dbReference>
<evidence type="ECO:0000256" key="1">
    <source>
        <dbReference type="ARBA" id="ARBA00006484"/>
    </source>
</evidence>
<comment type="similarity">
    <text evidence="1">Belongs to the short-chain dehydrogenases/reductases (SDR) family.</text>
</comment>
<dbReference type="GO" id="GO:0016491">
    <property type="term" value="F:oxidoreductase activity"/>
    <property type="evidence" value="ECO:0007669"/>
    <property type="project" value="UniProtKB-KW"/>
</dbReference>
<dbReference type="SUPFAM" id="SSF51735">
    <property type="entry name" value="NAD(P)-binding Rossmann-fold domains"/>
    <property type="match status" value="1"/>
</dbReference>
<dbReference type="Pfam" id="PF13561">
    <property type="entry name" value="adh_short_C2"/>
    <property type="match status" value="1"/>
</dbReference>
<dbReference type="Gene3D" id="3.40.50.720">
    <property type="entry name" value="NAD(P)-binding Rossmann-like Domain"/>
    <property type="match status" value="1"/>
</dbReference>
<evidence type="ECO:0000256" key="2">
    <source>
        <dbReference type="ARBA" id="ARBA00023002"/>
    </source>
</evidence>
<dbReference type="InterPro" id="IPR051122">
    <property type="entry name" value="SDR_DHRS6-like"/>
</dbReference>
<dbReference type="PANTHER" id="PTHR43477:SF1">
    <property type="entry name" value="DIHYDROANTICAPSIN 7-DEHYDROGENASE"/>
    <property type="match status" value="1"/>
</dbReference>
<proteinExistence type="inferred from homology"/>
<dbReference type="InterPro" id="IPR020904">
    <property type="entry name" value="Sc_DH/Rdtase_CS"/>
</dbReference>
<dbReference type="PROSITE" id="PS00061">
    <property type="entry name" value="ADH_SHORT"/>
    <property type="match status" value="1"/>
</dbReference>
<dbReference type="eggNOG" id="COG1028">
    <property type="taxonomic scope" value="Bacteria"/>
</dbReference>
<dbReference type="RefSeq" id="WP_007553732.1">
    <property type="nucleotide sequence ID" value="NZ_AENT01000001.1"/>
</dbReference>
<sequence>MRLQNKVAVITGAGSGFGRSSAKLFAKEGAKVVLVGRTREKLELVEKEIKDLGGKALVIPADVTTYTNAEKTIEKTLEHFGKIDILFNNAGTFRAGTIETMSNEDWKDVISVNLTALFYMGKAAIPHLKKTRGNIINTASAGGLIGFPQAVSYAASKGGVISFTKAIAVDFAKDGVRCNAICPGTSETEMTEEIMHIDALRKSFLQPIPMQRFGKGTDVAYAALFLASDESSYLTGVILPVDGGWTMS</sequence>
<dbReference type="PRINTS" id="PR00081">
    <property type="entry name" value="GDHRDH"/>
</dbReference>
<accession>E4L746</accession>
<protein>
    <submittedName>
        <fullName evidence="3">Oxidoreductase, short chain dehydrogenase/reductase family protein</fullName>
    </submittedName>
</protein>
<gene>
    <name evidence="3" type="ORF">HMPREF9220_1338</name>
</gene>
<dbReference type="InterPro" id="IPR036291">
    <property type="entry name" value="NAD(P)-bd_dom_sf"/>
</dbReference>
<name>E4L746_9FIRM</name>
<dbReference type="InterPro" id="IPR002347">
    <property type="entry name" value="SDR_fam"/>
</dbReference>
<comment type="caution">
    <text evidence="3">The sequence shown here is derived from an EMBL/GenBank/DDBJ whole genome shotgun (WGS) entry which is preliminary data.</text>
</comment>
<evidence type="ECO:0000313" key="3">
    <source>
        <dbReference type="EMBL" id="EFR43381.1"/>
    </source>
</evidence>
<dbReference type="NCBIfam" id="NF005559">
    <property type="entry name" value="PRK07231.1"/>
    <property type="match status" value="1"/>
</dbReference>
<dbReference type="GO" id="GO:0008206">
    <property type="term" value="P:bile acid metabolic process"/>
    <property type="evidence" value="ECO:0007669"/>
    <property type="project" value="UniProtKB-ARBA"/>
</dbReference>
<organism evidence="3 4">
    <name type="scientific">Dialister micraerophilus UPII 345-E</name>
    <dbReference type="NCBI Taxonomy" id="910314"/>
    <lineage>
        <taxon>Bacteria</taxon>
        <taxon>Bacillati</taxon>
        <taxon>Bacillota</taxon>
        <taxon>Negativicutes</taxon>
        <taxon>Veillonellales</taxon>
        <taxon>Veillonellaceae</taxon>
        <taxon>Dialister</taxon>
    </lineage>
</organism>
<dbReference type="AlphaFoldDB" id="E4L746"/>
<dbReference type="PRINTS" id="PR00080">
    <property type="entry name" value="SDRFAMILY"/>
</dbReference>
<keyword evidence="2" id="KW-0560">Oxidoreductase</keyword>
<dbReference type="FunFam" id="3.40.50.720:FF:000084">
    <property type="entry name" value="Short-chain dehydrogenase reductase"/>
    <property type="match status" value="1"/>
</dbReference>
<dbReference type="OrthoDB" id="9803333at2"/>
<dbReference type="Proteomes" id="UP000004594">
    <property type="component" value="Unassembled WGS sequence"/>
</dbReference>
<dbReference type="PANTHER" id="PTHR43477">
    <property type="entry name" value="DIHYDROANTICAPSIN 7-DEHYDROGENASE"/>
    <property type="match status" value="1"/>
</dbReference>
<reference evidence="3 4" key="1">
    <citation type="submission" date="2010-11" db="EMBL/GenBank/DDBJ databases">
        <authorList>
            <person name="Durkin A.S."/>
            <person name="Madupu R."/>
            <person name="Torralba M."/>
            <person name="Gillis M."/>
            <person name="Methe B."/>
            <person name="Sutton G."/>
            <person name="Nelson K.E."/>
        </authorList>
    </citation>
    <scope>NUCLEOTIDE SEQUENCE [LARGE SCALE GENOMIC DNA]</scope>
    <source>
        <strain evidence="3 4">UPII 345-E</strain>
    </source>
</reference>